<organism evidence="2 3">
    <name type="scientific">Rodentibacter ratti</name>
    <dbReference type="NCBI Taxonomy" id="1906745"/>
    <lineage>
        <taxon>Bacteria</taxon>
        <taxon>Pseudomonadati</taxon>
        <taxon>Pseudomonadota</taxon>
        <taxon>Gammaproteobacteria</taxon>
        <taxon>Pasteurellales</taxon>
        <taxon>Pasteurellaceae</taxon>
        <taxon>Rodentibacter</taxon>
    </lineage>
</organism>
<feature type="compositionally biased region" description="Basic residues" evidence="1">
    <location>
        <begin position="308"/>
        <end position="322"/>
    </location>
</feature>
<feature type="region of interest" description="Disordered" evidence="1">
    <location>
        <begin position="299"/>
        <end position="322"/>
    </location>
</feature>
<feature type="region of interest" description="Disordered" evidence="1">
    <location>
        <begin position="213"/>
        <end position="237"/>
    </location>
</feature>
<comment type="caution">
    <text evidence="2">The sequence shown here is derived from an EMBL/GenBank/DDBJ whole genome shotgun (WGS) entry which is preliminary data.</text>
</comment>
<accession>A0A1V3L6B5</accession>
<evidence type="ECO:0000256" key="1">
    <source>
        <dbReference type="SAM" id="MobiDB-lite"/>
    </source>
</evidence>
<gene>
    <name evidence="2" type="ORF">BKG88_09265</name>
</gene>
<evidence type="ECO:0000313" key="2">
    <source>
        <dbReference type="EMBL" id="OOF85140.1"/>
    </source>
</evidence>
<evidence type="ECO:0000313" key="3">
    <source>
        <dbReference type="Proteomes" id="UP000189353"/>
    </source>
</evidence>
<dbReference type="RefSeq" id="WP_077553492.1">
    <property type="nucleotide sequence ID" value="NZ_MLAI01000024.1"/>
</dbReference>
<name>A0A1V3L6B5_9PAST</name>
<dbReference type="EMBL" id="MLAI01000024">
    <property type="protein sequence ID" value="OOF85140.1"/>
    <property type="molecule type" value="Genomic_DNA"/>
</dbReference>
<protein>
    <submittedName>
        <fullName evidence="2">Uncharacterized protein</fullName>
    </submittedName>
</protein>
<sequence length="322" mass="36109">MNNRFMRAYKLLIGKKKAKEGIDIEQPMRIEFDIAKDTESEPNENTIKIYNLAPETRKAIEQPDMRCVLYAGYEEEHISLLCCGDIAQAYSYHDGADWITQLFVLDGLIEVRDTAVSLGYAGGVSSSQIANDIAAKMGVTLVGADNLKTRQWANGFSFYGAARIALNKITAGTGLEWSIQNGELQIVNKRGVTKREGYVLAKDSGLIGYPERTREAARSKKSDTPKQKKDEKFSNDRQAKDGWNVKSLLLPMVNPCDKIKLESESVTGWFRVESIKHNGDSFSGDWQSELHLIELGEKTKGEKAAEKKAKHRKKKKAKKKDE</sequence>
<dbReference type="OrthoDB" id="2087522at2"/>
<dbReference type="AlphaFoldDB" id="A0A1V3L6B5"/>
<dbReference type="Proteomes" id="UP000189353">
    <property type="component" value="Unassembled WGS sequence"/>
</dbReference>
<proteinExistence type="predicted"/>
<reference evidence="2 3" key="1">
    <citation type="submission" date="2016-10" db="EMBL/GenBank/DDBJ databases">
        <title>Rodentibacter gen. nov. and new species.</title>
        <authorList>
            <person name="Christensen H."/>
        </authorList>
    </citation>
    <scope>NUCLEOTIDE SEQUENCE [LARGE SCALE GENOMIC DNA]</scope>
    <source>
        <strain evidence="2 3">Ppn158</strain>
    </source>
</reference>
<dbReference type="NCBIfam" id="NF047561">
    <property type="entry name" value="orf58_phage_fam"/>
    <property type="match status" value="1"/>
</dbReference>